<accession>A0A1T4RK30</accession>
<dbReference type="InterPro" id="IPR013325">
    <property type="entry name" value="RNA_pol_sigma_r2"/>
</dbReference>
<gene>
    <name evidence="1" type="ORF">SAMN04488128_1021221</name>
</gene>
<protein>
    <submittedName>
        <fullName evidence="1">DNA-directed RNA polymerase specialized sigma subunit, sigma24 family</fullName>
    </submittedName>
</protein>
<evidence type="ECO:0000313" key="2">
    <source>
        <dbReference type="Proteomes" id="UP000190367"/>
    </source>
</evidence>
<dbReference type="GO" id="GO:0003700">
    <property type="term" value="F:DNA-binding transcription factor activity"/>
    <property type="evidence" value="ECO:0007669"/>
    <property type="project" value="InterPro"/>
</dbReference>
<reference evidence="2" key="1">
    <citation type="submission" date="2017-02" db="EMBL/GenBank/DDBJ databases">
        <authorList>
            <person name="Varghese N."/>
            <person name="Submissions S."/>
        </authorList>
    </citation>
    <scope>NUCLEOTIDE SEQUENCE [LARGE SCALE GENOMIC DNA]</scope>
    <source>
        <strain evidence="2">DSM 22224</strain>
    </source>
</reference>
<dbReference type="EMBL" id="FUWZ01000002">
    <property type="protein sequence ID" value="SKA16136.1"/>
    <property type="molecule type" value="Genomic_DNA"/>
</dbReference>
<dbReference type="Gene3D" id="1.10.1740.10">
    <property type="match status" value="1"/>
</dbReference>
<proteinExistence type="predicted"/>
<name>A0A1T4RK30_9BACT</name>
<keyword evidence="1" id="KW-0240">DNA-directed RNA polymerase</keyword>
<keyword evidence="1" id="KW-0804">Transcription</keyword>
<dbReference type="GO" id="GO:0006352">
    <property type="term" value="P:DNA-templated transcription initiation"/>
    <property type="evidence" value="ECO:0007669"/>
    <property type="project" value="InterPro"/>
</dbReference>
<organism evidence="1 2">
    <name type="scientific">Chitinophaga eiseniae</name>
    <dbReference type="NCBI Taxonomy" id="634771"/>
    <lineage>
        <taxon>Bacteria</taxon>
        <taxon>Pseudomonadati</taxon>
        <taxon>Bacteroidota</taxon>
        <taxon>Chitinophagia</taxon>
        <taxon>Chitinophagales</taxon>
        <taxon>Chitinophagaceae</taxon>
        <taxon>Chitinophaga</taxon>
    </lineage>
</organism>
<dbReference type="RefSeq" id="WP_078669699.1">
    <property type="nucleotide sequence ID" value="NZ_FUWZ01000002.1"/>
</dbReference>
<keyword evidence="2" id="KW-1185">Reference proteome</keyword>
<dbReference type="GO" id="GO:0000428">
    <property type="term" value="C:DNA-directed RNA polymerase complex"/>
    <property type="evidence" value="ECO:0007669"/>
    <property type="project" value="UniProtKB-KW"/>
</dbReference>
<dbReference type="STRING" id="634771.SAMN04488128_1021221"/>
<dbReference type="SUPFAM" id="SSF88946">
    <property type="entry name" value="Sigma2 domain of RNA polymerase sigma factors"/>
    <property type="match status" value="1"/>
</dbReference>
<dbReference type="OrthoDB" id="1163416at2"/>
<dbReference type="Proteomes" id="UP000190367">
    <property type="component" value="Unassembled WGS sequence"/>
</dbReference>
<sequence length="172" mass="19975">MTMHNDPIFESVYRDTLPKVARMVHRMGGDLDTAKDIFHDAVIIYLEKKQQNTSFIVSDQAYIMGIARILCLRRLKDDRQYVAFHSAEGDDVIPADFYDPPPVAHPVITYLKNAGRKCLQLLQAFYYDRLPMSEIARTLQYKTQHVATVQKYKCLEKIREQVKQTQHEEAAL</sequence>
<dbReference type="AlphaFoldDB" id="A0A1T4RK30"/>
<evidence type="ECO:0000313" key="1">
    <source>
        <dbReference type="EMBL" id="SKA16136.1"/>
    </source>
</evidence>